<accession>A0ABU1DEX1</accession>
<gene>
    <name evidence="7" type="ORF">IHQ68_08380</name>
</gene>
<feature type="chain" id="PRO_5047060437" evidence="5">
    <location>
        <begin position="22"/>
        <end position="205"/>
    </location>
</feature>
<comment type="caution">
    <text evidence="7">The sequence shown here is derived from an EMBL/GenBank/DDBJ whole genome shotgun (WGS) entry which is preliminary data.</text>
</comment>
<dbReference type="SUPFAM" id="SSF103088">
    <property type="entry name" value="OmpA-like"/>
    <property type="match status" value="1"/>
</dbReference>
<dbReference type="PANTHER" id="PTHR30329">
    <property type="entry name" value="STATOR ELEMENT OF FLAGELLAR MOTOR COMPLEX"/>
    <property type="match status" value="1"/>
</dbReference>
<dbReference type="CDD" id="cd07185">
    <property type="entry name" value="OmpA_C-like"/>
    <property type="match status" value="1"/>
</dbReference>
<evidence type="ECO:0000313" key="7">
    <source>
        <dbReference type="EMBL" id="MDR4306632.1"/>
    </source>
</evidence>
<dbReference type="Pfam" id="PF00691">
    <property type="entry name" value="OmpA"/>
    <property type="match status" value="1"/>
</dbReference>
<dbReference type="InterPro" id="IPR006664">
    <property type="entry name" value="OMP_bac"/>
</dbReference>
<dbReference type="PROSITE" id="PS01068">
    <property type="entry name" value="OMPA_1"/>
    <property type="match status" value="1"/>
</dbReference>
<keyword evidence="5" id="KW-0732">Signal</keyword>
<evidence type="ECO:0000256" key="3">
    <source>
        <dbReference type="ARBA" id="ARBA00023237"/>
    </source>
</evidence>
<dbReference type="InterPro" id="IPR006690">
    <property type="entry name" value="OMPA-like_CS"/>
</dbReference>
<comment type="subcellular location">
    <subcellularLocation>
        <location evidence="1">Cell outer membrane</location>
    </subcellularLocation>
</comment>
<evidence type="ECO:0000313" key="8">
    <source>
        <dbReference type="Proteomes" id="UP001181622"/>
    </source>
</evidence>
<feature type="domain" description="OmpA-like" evidence="6">
    <location>
        <begin position="87"/>
        <end position="205"/>
    </location>
</feature>
<dbReference type="PANTHER" id="PTHR30329:SF21">
    <property type="entry name" value="LIPOPROTEIN YIAD-RELATED"/>
    <property type="match status" value="1"/>
</dbReference>
<evidence type="ECO:0000256" key="4">
    <source>
        <dbReference type="PROSITE-ProRule" id="PRU00473"/>
    </source>
</evidence>
<dbReference type="PROSITE" id="PS51123">
    <property type="entry name" value="OMPA_2"/>
    <property type="match status" value="1"/>
</dbReference>
<dbReference type="PRINTS" id="PR01021">
    <property type="entry name" value="OMPADOMAIN"/>
</dbReference>
<keyword evidence="8" id="KW-1185">Reference proteome</keyword>
<keyword evidence="2 4" id="KW-0472">Membrane</keyword>
<evidence type="ECO:0000256" key="2">
    <source>
        <dbReference type="ARBA" id="ARBA00023136"/>
    </source>
</evidence>
<feature type="signal peptide" evidence="5">
    <location>
        <begin position="1"/>
        <end position="21"/>
    </location>
</feature>
<reference evidence="7" key="1">
    <citation type="submission" date="2020-10" db="EMBL/GenBank/DDBJ databases">
        <authorList>
            <person name="Abbas A."/>
            <person name="Razzaq R."/>
            <person name="Waqas M."/>
            <person name="Abbas N."/>
            <person name="Nielsen T.K."/>
            <person name="Hansen L.H."/>
            <person name="Hussain S."/>
            <person name="Shahid M."/>
        </authorList>
    </citation>
    <scope>NUCLEOTIDE SEQUENCE</scope>
    <source>
        <strain evidence="7">S14</strain>
    </source>
</reference>
<sequence length="205" mass="22442">MKTFVLASVVIAAVLAQPARAQSVTSDAILRKLEARPAATRGLTRPLGPQPAVAPALKPEDRALLQTLSPARGLKQVEREKVAEIVETQDLPKIDIPITFDYDSDRIRPASIPDVNELGKALLDARLAEARFLVNGHTDGAGSAEYNQQLSERRALAIRTYLAERFGFPPERLIAIGYGKERLKNAADPFAEENRRVEVVNLGKN</sequence>
<name>A0ABU1DEX1_9HYPH</name>
<evidence type="ECO:0000256" key="1">
    <source>
        <dbReference type="ARBA" id="ARBA00004442"/>
    </source>
</evidence>
<dbReference type="InterPro" id="IPR006665">
    <property type="entry name" value="OmpA-like"/>
</dbReference>
<evidence type="ECO:0000256" key="5">
    <source>
        <dbReference type="SAM" id="SignalP"/>
    </source>
</evidence>
<dbReference type="Gene3D" id="3.30.1330.60">
    <property type="entry name" value="OmpA-like domain"/>
    <property type="match status" value="1"/>
</dbReference>
<evidence type="ECO:0000259" key="6">
    <source>
        <dbReference type="PROSITE" id="PS51123"/>
    </source>
</evidence>
<dbReference type="InterPro" id="IPR050330">
    <property type="entry name" value="Bact_OuterMem_StrucFunc"/>
</dbReference>
<protein>
    <submittedName>
        <fullName evidence="7">OmpA family protein</fullName>
    </submittedName>
</protein>
<keyword evidence="3" id="KW-0998">Cell outer membrane</keyword>
<dbReference type="RefSeq" id="WP_309390691.1">
    <property type="nucleotide sequence ID" value="NZ_JADBEO010000014.1"/>
</dbReference>
<dbReference type="Proteomes" id="UP001181622">
    <property type="component" value="Unassembled WGS sequence"/>
</dbReference>
<dbReference type="EMBL" id="JADBEO010000014">
    <property type="protein sequence ID" value="MDR4306632.1"/>
    <property type="molecule type" value="Genomic_DNA"/>
</dbReference>
<dbReference type="InterPro" id="IPR036737">
    <property type="entry name" value="OmpA-like_sf"/>
</dbReference>
<organism evidence="7 8">
    <name type="scientific">Chelatococcus sambhunathii</name>
    <dbReference type="NCBI Taxonomy" id="363953"/>
    <lineage>
        <taxon>Bacteria</taxon>
        <taxon>Pseudomonadati</taxon>
        <taxon>Pseudomonadota</taxon>
        <taxon>Alphaproteobacteria</taxon>
        <taxon>Hyphomicrobiales</taxon>
        <taxon>Chelatococcaceae</taxon>
        <taxon>Chelatococcus</taxon>
    </lineage>
</organism>
<proteinExistence type="predicted"/>